<dbReference type="RefSeq" id="WP_015281587.1">
    <property type="nucleotide sequence ID" value="NC_019940.1"/>
</dbReference>
<name>L0H1E2_9GAMM</name>
<dbReference type="EMBL" id="CP003051">
    <property type="protein sequence ID" value="AGA91455.1"/>
    <property type="molecule type" value="Genomic_DNA"/>
</dbReference>
<evidence type="ECO:0000313" key="2">
    <source>
        <dbReference type="Proteomes" id="UP000010816"/>
    </source>
</evidence>
<dbReference type="Proteomes" id="UP000010816">
    <property type="component" value="Chromosome"/>
</dbReference>
<proteinExistence type="predicted"/>
<accession>L0H1E2</accession>
<dbReference type="PROSITE" id="PS51257">
    <property type="entry name" value="PROKAR_LIPOPROTEIN"/>
    <property type="match status" value="1"/>
</dbReference>
<keyword evidence="2" id="KW-1185">Reference proteome</keyword>
<dbReference type="HOGENOM" id="CLU_154429_1_0_6"/>
<gene>
    <name evidence="1" type="ORF">Thimo_2745</name>
</gene>
<dbReference type="STRING" id="765912.Thimo_2745"/>
<protein>
    <recommendedName>
        <fullName evidence="3">Glycine-zipper-containing OmpA-like membrane domain-containing protein</fullName>
    </recommendedName>
</protein>
<reference evidence="1 2" key="1">
    <citation type="submission" date="2011-09" db="EMBL/GenBank/DDBJ databases">
        <title>Complete sequence of chromosome of Thioflavicoccus mobilis 8321.</title>
        <authorList>
            <consortium name="US DOE Joint Genome Institute"/>
            <person name="Lucas S."/>
            <person name="Han J."/>
            <person name="Lapidus A."/>
            <person name="Cheng J.-F."/>
            <person name="Goodwin L."/>
            <person name="Pitluck S."/>
            <person name="Peters L."/>
            <person name="Ovchinnikova G."/>
            <person name="Lu M."/>
            <person name="Detter J.C."/>
            <person name="Han C."/>
            <person name="Tapia R."/>
            <person name="Land M."/>
            <person name="Hauser L."/>
            <person name="Kyrpides N."/>
            <person name="Ivanova N."/>
            <person name="Pagani I."/>
            <person name="Vogl K."/>
            <person name="Liu Z."/>
            <person name="Imhoff J."/>
            <person name="Thiel V."/>
            <person name="Frigaard N.-U."/>
            <person name="Bryant D."/>
            <person name="Woyke T."/>
        </authorList>
    </citation>
    <scope>NUCLEOTIDE SEQUENCE [LARGE SCALE GENOMIC DNA]</scope>
    <source>
        <strain evidence="1 2">8321</strain>
    </source>
</reference>
<sequence length="146" mass="14902">MTVITQRWLSVLGVTFFVALSVVGCASSAKRPILYPNDHYGAVGAGVAQQDIDDCMRQARAFGADAGRGEAIAGGTLAGALIGGATAGAWGAVRGDAAERALAGAAAGGAGGLTRGALRSREPSSTFRNFVQRCLSERGYDVIGWR</sequence>
<dbReference type="eggNOG" id="ENOG5032RKS">
    <property type="taxonomic scope" value="Bacteria"/>
</dbReference>
<evidence type="ECO:0000313" key="1">
    <source>
        <dbReference type="EMBL" id="AGA91455.1"/>
    </source>
</evidence>
<organism evidence="1 2">
    <name type="scientific">Thioflavicoccus mobilis 8321</name>
    <dbReference type="NCBI Taxonomy" id="765912"/>
    <lineage>
        <taxon>Bacteria</taxon>
        <taxon>Pseudomonadati</taxon>
        <taxon>Pseudomonadota</taxon>
        <taxon>Gammaproteobacteria</taxon>
        <taxon>Chromatiales</taxon>
        <taxon>Chromatiaceae</taxon>
        <taxon>Thioflavicoccus</taxon>
    </lineage>
</organism>
<evidence type="ECO:0008006" key="3">
    <source>
        <dbReference type="Google" id="ProtNLM"/>
    </source>
</evidence>
<dbReference type="AlphaFoldDB" id="L0H1E2"/>
<dbReference type="PATRIC" id="fig|765912.4.peg.2691"/>
<dbReference type="KEGG" id="tmb:Thimo_2745"/>